<sequence length="215" mass="22645">MKKKIAAATCMAVLCLGGSSALASIQKPVSYLSLDSKPSIELGLNASGKVIKVEVSNKEGKKVLSGVKITGLSVKNAVNTIVSSSVRNNYITKDGSTVVAITSETNNKTTADKIKCEANAGAAEALKKNKKKAVIQNESVSLSLHDEAKKYGITPGKLNLIKKLQALDSTATIQKYKDESVKNIMYAIKVKKAKGNVANKAKTPVSSTTTTTTTK</sequence>
<feature type="domain" description="Anti-sigma factor RsgI-like middle" evidence="2">
    <location>
        <begin position="29"/>
        <end position="163"/>
    </location>
</feature>
<feature type="chain" id="PRO_5005296496" description="Anti-sigma factor RsgI-like middle domain-containing protein" evidence="1">
    <location>
        <begin position="24"/>
        <end position="215"/>
    </location>
</feature>
<dbReference type="EMBL" id="LFVU01000026">
    <property type="protein sequence ID" value="KMT21990.1"/>
    <property type="molecule type" value="Genomic_DNA"/>
</dbReference>
<dbReference type="RefSeq" id="WP_053083290.1">
    <property type="nucleotide sequence ID" value="NZ_LFVU01000026.1"/>
</dbReference>
<dbReference type="Proteomes" id="UP000036756">
    <property type="component" value="Unassembled WGS sequence"/>
</dbReference>
<organism evidence="3 4">
    <name type="scientific">Clostridium cylindrosporum DSM 605</name>
    <dbReference type="NCBI Taxonomy" id="1121307"/>
    <lineage>
        <taxon>Bacteria</taxon>
        <taxon>Bacillati</taxon>
        <taxon>Bacillota</taxon>
        <taxon>Clostridia</taxon>
        <taxon>Eubacteriales</taxon>
        <taxon>Clostridiaceae</taxon>
        <taxon>Clostridium</taxon>
    </lineage>
</organism>
<dbReference type="Pfam" id="PF23750">
    <property type="entry name" value="RsgI_M"/>
    <property type="match status" value="1"/>
</dbReference>
<evidence type="ECO:0000313" key="4">
    <source>
        <dbReference type="Proteomes" id="UP000036756"/>
    </source>
</evidence>
<dbReference type="STRING" id="1121307.CLCY_3c02610"/>
<comment type="caution">
    <text evidence="3">The sequence shown here is derived from an EMBL/GenBank/DDBJ whole genome shotgun (WGS) entry which is preliminary data.</text>
</comment>
<evidence type="ECO:0000256" key="1">
    <source>
        <dbReference type="SAM" id="SignalP"/>
    </source>
</evidence>
<proteinExistence type="predicted"/>
<dbReference type="OrthoDB" id="9800626at2"/>
<gene>
    <name evidence="3" type="ORF">CLCY_3c02610</name>
</gene>
<dbReference type="InterPro" id="IPR055431">
    <property type="entry name" value="RsgI_M"/>
</dbReference>
<feature type="signal peptide" evidence="1">
    <location>
        <begin position="1"/>
        <end position="23"/>
    </location>
</feature>
<keyword evidence="4" id="KW-1185">Reference proteome</keyword>
<reference evidence="3 4" key="1">
    <citation type="submission" date="2015-06" db="EMBL/GenBank/DDBJ databases">
        <title>Draft genome sequence of the purine-degrading Clostridium cylindrosporum HC-1 (DSM 605).</title>
        <authorList>
            <person name="Poehlein A."/>
            <person name="Schiel-Bengelsdorf B."/>
            <person name="Bengelsdorf F."/>
            <person name="Daniel R."/>
            <person name="Duerre P."/>
        </authorList>
    </citation>
    <scope>NUCLEOTIDE SEQUENCE [LARGE SCALE GENOMIC DNA]</scope>
    <source>
        <strain evidence="3 4">DSM 605</strain>
    </source>
</reference>
<name>A0A0J8D7F6_CLOCY</name>
<keyword evidence="1" id="KW-0732">Signal</keyword>
<accession>A0A0J8D7F6</accession>
<dbReference type="AlphaFoldDB" id="A0A0J8D7F6"/>
<evidence type="ECO:0000313" key="3">
    <source>
        <dbReference type="EMBL" id="KMT21990.1"/>
    </source>
</evidence>
<evidence type="ECO:0000259" key="2">
    <source>
        <dbReference type="Pfam" id="PF23750"/>
    </source>
</evidence>
<protein>
    <recommendedName>
        <fullName evidence="2">Anti-sigma factor RsgI-like middle domain-containing protein</fullName>
    </recommendedName>
</protein>
<dbReference type="PATRIC" id="fig|1121307.3.peg.1614"/>